<dbReference type="GeneID" id="54364217"/>
<gene>
    <name evidence="3" type="ORF">K489DRAFT_388444</name>
</gene>
<proteinExistence type="predicted"/>
<dbReference type="OrthoDB" id="5403157at2759"/>
<evidence type="ECO:0000313" key="2">
    <source>
        <dbReference type="Proteomes" id="UP000504637"/>
    </source>
</evidence>
<sequence>MPSPRGSPALRPSSPLSPGYKGASHLEGHGHPSPRSAQSRPASQRRPPTSSLKLPPLPRFHPANFPSAHSNMQTALDGSSLPLPPISPRAYSHRNDLKKQLYFSQRELMASTLRPSSPGHAAKPTSPRLAPVGSPGPVTPLELEQEDGYLVAGARYAANNFELSADLVQNMIEQEARRSQKRSPHHK</sequence>
<dbReference type="RefSeq" id="XP_033460786.1">
    <property type="nucleotide sequence ID" value="XM_033606417.1"/>
</dbReference>
<feature type="compositionally biased region" description="Polar residues" evidence="1">
    <location>
        <begin position="67"/>
        <end position="77"/>
    </location>
</feature>
<keyword evidence="2" id="KW-1185">Reference proteome</keyword>
<feature type="region of interest" description="Disordered" evidence="1">
    <location>
        <begin position="113"/>
        <end position="141"/>
    </location>
</feature>
<reference evidence="3" key="3">
    <citation type="submission" date="2025-08" db="UniProtKB">
        <authorList>
            <consortium name="RefSeq"/>
        </authorList>
    </citation>
    <scope>IDENTIFICATION</scope>
    <source>
        <strain evidence="3">CBS 342.82</strain>
    </source>
</reference>
<evidence type="ECO:0000256" key="1">
    <source>
        <dbReference type="SAM" id="MobiDB-lite"/>
    </source>
</evidence>
<name>A0A6J3M6V8_9PEZI</name>
<dbReference type="AlphaFoldDB" id="A0A6J3M6V8"/>
<feature type="compositionally biased region" description="Low complexity" evidence="1">
    <location>
        <begin position="1"/>
        <end position="19"/>
    </location>
</feature>
<protein>
    <submittedName>
        <fullName evidence="3">Uncharacterized protein</fullName>
    </submittedName>
</protein>
<evidence type="ECO:0000313" key="3">
    <source>
        <dbReference type="RefSeq" id="XP_033460786.1"/>
    </source>
</evidence>
<dbReference type="Proteomes" id="UP000504637">
    <property type="component" value="Unplaced"/>
</dbReference>
<organism evidence="3">
    <name type="scientific">Dissoconium aciculare CBS 342.82</name>
    <dbReference type="NCBI Taxonomy" id="1314786"/>
    <lineage>
        <taxon>Eukaryota</taxon>
        <taxon>Fungi</taxon>
        <taxon>Dikarya</taxon>
        <taxon>Ascomycota</taxon>
        <taxon>Pezizomycotina</taxon>
        <taxon>Dothideomycetes</taxon>
        <taxon>Dothideomycetidae</taxon>
        <taxon>Mycosphaerellales</taxon>
        <taxon>Dissoconiaceae</taxon>
        <taxon>Dissoconium</taxon>
    </lineage>
</organism>
<feature type="compositionally biased region" description="Low complexity" evidence="1">
    <location>
        <begin position="33"/>
        <end position="54"/>
    </location>
</feature>
<reference evidence="3" key="2">
    <citation type="submission" date="2020-04" db="EMBL/GenBank/DDBJ databases">
        <authorList>
            <consortium name="NCBI Genome Project"/>
        </authorList>
    </citation>
    <scope>NUCLEOTIDE SEQUENCE</scope>
    <source>
        <strain evidence="3">CBS 342.82</strain>
    </source>
</reference>
<accession>A0A6J3M6V8</accession>
<reference evidence="3" key="1">
    <citation type="submission" date="2020-01" db="EMBL/GenBank/DDBJ databases">
        <authorList>
            <consortium name="DOE Joint Genome Institute"/>
            <person name="Haridas S."/>
            <person name="Albert R."/>
            <person name="Binder M."/>
            <person name="Bloem J."/>
            <person name="Labutti K."/>
            <person name="Salamov A."/>
            <person name="Andreopoulos B."/>
            <person name="Baker S.E."/>
            <person name="Barry K."/>
            <person name="Bills G."/>
            <person name="Bluhm B.H."/>
            <person name="Cannon C."/>
            <person name="Castanera R."/>
            <person name="Culley D.E."/>
            <person name="Daum C."/>
            <person name="Ezra D."/>
            <person name="Gonzalez J.B."/>
            <person name="Henrissat B."/>
            <person name="Kuo A."/>
            <person name="Liang C."/>
            <person name="Lipzen A."/>
            <person name="Lutzoni F."/>
            <person name="Magnuson J."/>
            <person name="Mondo S."/>
            <person name="Nolan M."/>
            <person name="Ohm R."/>
            <person name="Pangilinan J."/>
            <person name="Park H.-J."/>
            <person name="Ramirez L."/>
            <person name="Alfaro M."/>
            <person name="Sun H."/>
            <person name="Tritt A."/>
            <person name="Yoshinaga Y."/>
            <person name="Zwiers L.-H."/>
            <person name="Turgeon B.G."/>
            <person name="Goodwin S.B."/>
            <person name="Spatafora J.W."/>
            <person name="Crous P.W."/>
            <person name="Grigoriev I.V."/>
        </authorList>
    </citation>
    <scope>NUCLEOTIDE SEQUENCE</scope>
    <source>
        <strain evidence="3">CBS 342.82</strain>
    </source>
</reference>
<feature type="region of interest" description="Disordered" evidence="1">
    <location>
        <begin position="1"/>
        <end position="91"/>
    </location>
</feature>